<feature type="coiled-coil region" evidence="1">
    <location>
        <begin position="298"/>
        <end position="362"/>
    </location>
</feature>
<keyword evidence="3" id="KW-1185">Reference proteome</keyword>
<dbReference type="PANTHER" id="PTHR32182:SF0">
    <property type="entry name" value="DNA REPLICATION AND REPAIR PROTEIN RECF"/>
    <property type="match status" value="1"/>
</dbReference>
<dbReference type="Pfam" id="PF13555">
    <property type="entry name" value="AAA_29"/>
    <property type="match status" value="1"/>
</dbReference>
<evidence type="ECO:0000256" key="1">
    <source>
        <dbReference type="SAM" id="Coils"/>
    </source>
</evidence>
<dbReference type="SUPFAM" id="SSF52540">
    <property type="entry name" value="P-loop containing nucleoside triphosphate hydrolases"/>
    <property type="match status" value="2"/>
</dbReference>
<evidence type="ECO:0000313" key="2">
    <source>
        <dbReference type="EMBL" id="MFG6449143.1"/>
    </source>
</evidence>
<dbReference type="EMBL" id="JBIGHZ010000005">
    <property type="protein sequence ID" value="MFG6449143.1"/>
    <property type="molecule type" value="Genomic_DNA"/>
</dbReference>
<comment type="caution">
    <text evidence="2">The sequence shown here is derived from an EMBL/GenBank/DDBJ whole genome shotgun (WGS) entry which is preliminary data.</text>
</comment>
<organism evidence="2 3">
    <name type="scientific">Roseateles rivi</name>
    <dbReference type="NCBI Taxonomy" id="3299028"/>
    <lineage>
        <taxon>Bacteria</taxon>
        <taxon>Pseudomonadati</taxon>
        <taxon>Pseudomonadota</taxon>
        <taxon>Betaproteobacteria</taxon>
        <taxon>Burkholderiales</taxon>
        <taxon>Sphaerotilaceae</taxon>
        <taxon>Roseateles</taxon>
    </lineage>
</organism>
<accession>A0ABW7FXR6</accession>
<proteinExistence type="predicted"/>
<dbReference type="Proteomes" id="UP001606099">
    <property type="component" value="Unassembled WGS sequence"/>
</dbReference>
<name>A0ABW7FXR6_9BURK</name>
<dbReference type="InterPro" id="IPR027417">
    <property type="entry name" value="P-loop_NTPase"/>
</dbReference>
<sequence>MFHLQSLELLHWDYCRRVSMPLDGNIITIAGPNGSGKTTLLDALRTLLGLECSGGRTYKTYARHANADVAWLRALVDNRPRSRQNSSRPFASSLLYADQVTLACRISRQGGDWVRRYVLVDGVQDIETLDQRPEKDWLGIEAWKKRLEAAGLTRAIGRVLALEQGQTDRLCELSPKELLRLVFEVFGDQEVLDRYELARNHQQQLLKEVEQSSHELSHTQAQLSDLANRVNSYQQYQLRLKERERLATEVLPVMQWAEARQRCAQQLRELHRQRLFAQSDARGIRHQRQQLLDFFNAQEAARAQLGELEAARKVARQAFDAAREGERPLEQLAKREEELRQLAAVETDGEQLTQRLQALGEQQHALRENYTRSNDQMRKAQAALDALAGQQLPPPPPEVTRFLRQLSEAGIAHHVLADAIDIANDTWRAAAEGFLRPSRWVVVLAQPQDEREALRIAARERYRHYVVAQAEHAPAQVPPDSLLAALRLNAKLPGWLLRQLATVRCVKDTDQGAGVSGEWITADAYYRDGRGGRSLWVEPREYQFGLSALDSRRASLDKELARYDLELSRLAKEQAEVERQLKDAQRAAQGHKAALELVERSEEFAQARARLPALRQARIEAATRMGQLDQDHERAVATRTRAERDYESAQAQLKSSEDGVLRSERDWLQRRTELQASARASRETRARFPHSWIHAARLAALRDEFENAKQAEIALRHVQQELDQGLSAGTWETDPQVAERHTRMQVAVLEQSTQLDDRRASNEMARIAAFNARERYIDVLRATVRRYKKNVQELGELAGVLAQAELPHLDNDDTVLAQAGLHVRFNFDGKGEVGLNDGEASGGQQVLKSLILLVGLMKDDDAPGGFVFIDEPFAHLDVRNIQLVGHFLKSTRAQYLLTTPITHNVEVFEPSEITLVTSKKPRGERWAPPIAVLARRAEVSPYD</sequence>
<dbReference type="GO" id="GO:0005524">
    <property type="term" value="F:ATP binding"/>
    <property type="evidence" value="ECO:0007669"/>
    <property type="project" value="UniProtKB-KW"/>
</dbReference>
<keyword evidence="1" id="KW-0175">Coiled coil</keyword>
<keyword evidence="2" id="KW-0067">ATP-binding</keyword>
<reference evidence="2 3" key="1">
    <citation type="submission" date="2024-08" db="EMBL/GenBank/DDBJ databases">
        <authorList>
            <person name="Lu H."/>
        </authorList>
    </citation>
    <scope>NUCLEOTIDE SEQUENCE [LARGE SCALE GENOMIC DNA]</scope>
    <source>
        <strain evidence="2 3">BYS180W</strain>
    </source>
</reference>
<keyword evidence="2" id="KW-0547">Nucleotide-binding</keyword>
<protein>
    <submittedName>
        <fullName evidence="2">ATP-binding protein</fullName>
    </submittedName>
</protein>
<dbReference type="PANTHER" id="PTHR32182">
    <property type="entry name" value="DNA REPLICATION AND REPAIR PROTEIN RECF"/>
    <property type="match status" value="1"/>
</dbReference>
<feature type="coiled-coil region" evidence="1">
    <location>
        <begin position="546"/>
        <end position="601"/>
    </location>
</feature>
<dbReference type="Gene3D" id="3.40.50.300">
    <property type="entry name" value="P-loop containing nucleotide triphosphate hydrolases"/>
    <property type="match status" value="2"/>
</dbReference>
<dbReference type="RefSeq" id="WP_394462063.1">
    <property type="nucleotide sequence ID" value="NZ_JBIGHZ010000005.1"/>
</dbReference>
<feature type="coiled-coil region" evidence="1">
    <location>
        <begin position="632"/>
        <end position="659"/>
    </location>
</feature>
<evidence type="ECO:0000313" key="3">
    <source>
        <dbReference type="Proteomes" id="UP001606099"/>
    </source>
</evidence>
<gene>
    <name evidence="2" type="ORF">ACG0Z6_12965</name>
</gene>